<evidence type="ECO:0000313" key="4">
    <source>
        <dbReference type="Proteomes" id="UP000237344"/>
    </source>
</evidence>
<keyword evidence="4" id="KW-1185">Reference proteome</keyword>
<dbReference type="RefSeq" id="WP_239019953.1">
    <property type="nucleotide sequence ID" value="NZ_NKUE01000015.1"/>
</dbReference>
<sequence>MKIHFSSICVLATLAGVPTLAVAQPATPPAPTADSAASAVGRNPPSATDSTGNRVNPSDKLWNNPRTVTEQPGTQPPSNGSNGETGATQSSGPIHNGQTWHGHKHSKYHSATPSTPAPSTPSSPGTAAQQ</sequence>
<organism evidence="3 4">
    <name type="scientific">Novacetimonas maltaceti</name>
    <dbReference type="NCBI Taxonomy" id="1203393"/>
    <lineage>
        <taxon>Bacteria</taxon>
        <taxon>Pseudomonadati</taxon>
        <taxon>Pseudomonadota</taxon>
        <taxon>Alphaproteobacteria</taxon>
        <taxon>Acetobacterales</taxon>
        <taxon>Acetobacteraceae</taxon>
        <taxon>Novacetimonas</taxon>
    </lineage>
</organism>
<gene>
    <name evidence="3" type="ORF">KMAL_10740</name>
</gene>
<feature type="chain" id="PRO_5015411724" description="Secreted protein" evidence="2">
    <location>
        <begin position="24"/>
        <end position="130"/>
    </location>
</feature>
<feature type="compositionally biased region" description="Polar residues" evidence="1">
    <location>
        <begin position="45"/>
        <end position="56"/>
    </location>
</feature>
<dbReference type="Proteomes" id="UP000237344">
    <property type="component" value="Unassembled WGS sequence"/>
</dbReference>
<proteinExistence type="predicted"/>
<keyword evidence="2" id="KW-0732">Signal</keyword>
<evidence type="ECO:0000313" key="3">
    <source>
        <dbReference type="EMBL" id="POF63340.1"/>
    </source>
</evidence>
<feature type="region of interest" description="Disordered" evidence="1">
    <location>
        <begin position="23"/>
        <end position="130"/>
    </location>
</feature>
<comment type="caution">
    <text evidence="3">The sequence shown here is derived from an EMBL/GenBank/DDBJ whole genome shotgun (WGS) entry which is preliminary data.</text>
</comment>
<evidence type="ECO:0000256" key="2">
    <source>
        <dbReference type="SAM" id="SignalP"/>
    </source>
</evidence>
<evidence type="ECO:0008006" key="5">
    <source>
        <dbReference type="Google" id="ProtNLM"/>
    </source>
</evidence>
<name>A0A2S3W394_9PROT</name>
<evidence type="ECO:0000256" key="1">
    <source>
        <dbReference type="SAM" id="MobiDB-lite"/>
    </source>
</evidence>
<feature type="signal peptide" evidence="2">
    <location>
        <begin position="1"/>
        <end position="23"/>
    </location>
</feature>
<accession>A0A2S3W394</accession>
<dbReference type="AlphaFoldDB" id="A0A2S3W394"/>
<reference evidence="3 4" key="1">
    <citation type="submission" date="2018-01" db="EMBL/GenBank/DDBJ databases">
        <title>Draft Genome Sequence of Komagataeibacter maltaceti LMG 1529, a Vinegar Producing Acetic Acid Bacterium Isolated from Malt Vinegar Brewery Acetifiers.</title>
        <authorList>
            <person name="Zhang Q."/>
            <person name="Hollensteiner J."/>
            <person name="Poehlein A."/>
            <person name="Daniel R."/>
        </authorList>
    </citation>
    <scope>NUCLEOTIDE SEQUENCE [LARGE SCALE GENOMIC DNA]</scope>
    <source>
        <strain evidence="3 4">LMG 1529</strain>
    </source>
</reference>
<dbReference type="EMBL" id="POTC01000009">
    <property type="protein sequence ID" value="POF63340.1"/>
    <property type="molecule type" value="Genomic_DNA"/>
</dbReference>
<feature type="compositionally biased region" description="Polar residues" evidence="1">
    <location>
        <begin position="64"/>
        <end position="99"/>
    </location>
</feature>
<protein>
    <recommendedName>
        <fullName evidence="5">Secreted protein</fullName>
    </recommendedName>
</protein>